<dbReference type="InterPro" id="IPR011604">
    <property type="entry name" value="PDDEXK-like_dom_sf"/>
</dbReference>
<evidence type="ECO:0000313" key="2">
    <source>
        <dbReference type="Proteomes" id="UP000010931"/>
    </source>
</evidence>
<dbReference type="PATRIC" id="fig|698760.3.peg.8256"/>
<evidence type="ECO:0008006" key="3">
    <source>
        <dbReference type="Google" id="ProtNLM"/>
    </source>
</evidence>
<comment type="caution">
    <text evidence="1">The sequence shown here is derived from an EMBL/GenBank/DDBJ whole genome shotgun (WGS) entry which is preliminary data.</text>
</comment>
<gene>
    <name evidence="1" type="ORF">STRTUCAR8_06420</name>
</gene>
<evidence type="ECO:0000313" key="1">
    <source>
        <dbReference type="EMBL" id="ELP62825.1"/>
    </source>
</evidence>
<reference evidence="1 2" key="1">
    <citation type="journal article" date="2011" name="Plasmid">
        <title>Streptomyces turgidiscabies Car8 contains a modular pathogenicity island that shares virulence genes with other actinobacterial plant pathogens.</title>
        <authorList>
            <person name="Huguet-Tapia J.C."/>
            <person name="Badger J.H."/>
            <person name="Loria R."/>
            <person name="Pettis G.S."/>
        </authorList>
    </citation>
    <scope>NUCLEOTIDE SEQUENCE [LARGE SCALE GENOMIC DNA]</scope>
    <source>
        <strain evidence="1 2">Car8</strain>
    </source>
</reference>
<name>L7EWQ6_STRT8</name>
<accession>L7EWQ6</accession>
<dbReference type="EMBL" id="AEJB01000573">
    <property type="protein sequence ID" value="ELP62825.1"/>
    <property type="molecule type" value="Genomic_DNA"/>
</dbReference>
<proteinExistence type="predicted"/>
<dbReference type="STRING" id="85558.T45_02288"/>
<protein>
    <recommendedName>
        <fullName evidence="3">PD-(D/E)XK endonuclease-like domain-containing protein</fullName>
    </recommendedName>
</protein>
<dbReference type="Proteomes" id="UP000010931">
    <property type="component" value="Unassembled WGS sequence"/>
</dbReference>
<keyword evidence="2" id="KW-1185">Reference proteome</keyword>
<sequence>MMARTSGSDEVGEKLAARIADFIVDTAVNSPRSLQKRLGPSEVGDPCERRLSYKILDWPASAADSDPIASIIGTGFHTWMEEAFGRKQAPLPSGQPRYRIEERVTVRPSPLEAALVAGSSDLYDRATGTVWDWKLVGHTTLDQYRLKGPGPQYRTQGHLYGLGQENAGETPKRVAICFVGRYHELRVHVWTEPYDRQVALDALTRLDLIKARIADSEAATSNYDHAWWSQIPASDQAKCRFCPWFKPGSTDLAVGCPGTQEPSARHGFESLIA</sequence>
<organism evidence="1 2">
    <name type="scientific">Streptomyces turgidiscabies (strain Car8)</name>
    <dbReference type="NCBI Taxonomy" id="698760"/>
    <lineage>
        <taxon>Bacteria</taxon>
        <taxon>Bacillati</taxon>
        <taxon>Actinomycetota</taxon>
        <taxon>Actinomycetes</taxon>
        <taxon>Kitasatosporales</taxon>
        <taxon>Streptomycetaceae</taxon>
        <taxon>Streptomyces</taxon>
    </lineage>
</organism>
<dbReference type="Gene3D" id="3.90.320.10">
    <property type="match status" value="1"/>
</dbReference>
<dbReference type="AlphaFoldDB" id="L7EWQ6"/>